<evidence type="ECO:0000259" key="8">
    <source>
        <dbReference type="PROSITE" id="PS50156"/>
    </source>
</evidence>
<dbReference type="AlphaFoldDB" id="A0A6P7KHL2"/>
<proteinExistence type="inferred from homology"/>
<dbReference type="PROSITE" id="PS50156">
    <property type="entry name" value="SSD"/>
    <property type="match status" value="1"/>
</dbReference>
<accession>A0A6P7KHL2</accession>
<reference evidence="10" key="1">
    <citation type="submission" date="2025-08" db="UniProtKB">
        <authorList>
            <consortium name="RefSeq"/>
        </authorList>
    </citation>
    <scope>IDENTIFICATION</scope>
</reference>
<dbReference type="RefSeq" id="XP_028289049.1">
    <property type="nucleotide sequence ID" value="XM_028433248.1"/>
</dbReference>
<evidence type="ECO:0000256" key="1">
    <source>
        <dbReference type="ARBA" id="ARBA00004141"/>
    </source>
</evidence>
<comment type="subcellular location">
    <subcellularLocation>
        <location evidence="1">Membrane</location>
        <topology evidence="1">Multi-pass membrane protein</topology>
    </subcellularLocation>
</comment>
<dbReference type="InterPro" id="IPR003392">
    <property type="entry name" value="PTHD_SSD"/>
</dbReference>
<organism evidence="9 10">
    <name type="scientific">Parambassis ranga</name>
    <name type="common">Indian glassy fish</name>
    <dbReference type="NCBI Taxonomy" id="210632"/>
    <lineage>
        <taxon>Eukaryota</taxon>
        <taxon>Metazoa</taxon>
        <taxon>Chordata</taxon>
        <taxon>Craniata</taxon>
        <taxon>Vertebrata</taxon>
        <taxon>Euteleostomi</taxon>
        <taxon>Actinopterygii</taxon>
        <taxon>Neopterygii</taxon>
        <taxon>Teleostei</taxon>
        <taxon>Neoteleostei</taxon>
        <taxon>Acanthomorphata</taxon>
        <taxon>Ovalentaria</taxon>
        <taxon>Ambassidae</taxon>
        <taxon>Parambassis</taxon>
    </lineage>
</organism>
<keyword evidence="9" id="KW-1185">Reference proteome</keyword>
<feature type="transmembrane region" description="Helical" evidence="7">
    <location>
        <begin position="809"/>
        <end position="832"/>
    </location>
</feature>
<feature type="transmembrane region" description="Helical" evidence="7">
    <location>
        <begin position="29"/>
        <end position="49"/>
    </location>
</feature>
<comment type="similarity">
    <text evidence="2">Belongs to the patched family.</text>
</comment>
<feature type="transmembrane region" description="Helical" evidence="7">
    <location>
        <begin position="392"/>
        <end position="417"/>
    </location>
</feature>
<keyword evidence="5 7" id="KW-0472">Membrane</keyword>
<evidence type="ECO:0000256" key="5">
    <source>
        <dbReference type="ARBA" id="ARBA00023136"/>
    </source>
</evidence>
<dbReference type="PANTHER" id="PTHR10796">
    <property type="entry name" value="PATCHED-RELATED"/>
    <property type="match status" value="1"/>
</dbReference>
<feature type="transmembrane region" description="Helical" evidence="7">
    <location>
        <begin position="363"/>
        <end position="380"/>
    </location>
</feature>
<feature type="transmembrane region" description="Helical" evidence="7">
    <location>
        <begin position="482"/>
        <end position="503"/>
    </location>
</feature>
<protein>
    <submittedName>
        <fullName evidence="10">Patched domain-containing protein 3-like</fullName>
    </submittedName>
</protein>
<feature type="transmembrane region" description="Helical" evidence="7">
    <location>
        <begin position="682"/>
        <end position="701"/>
    </location>
</feature>
<gene>
    <name evidence="10" type="primary">LOC114453377</name>
</gene>
<feature type="transmembrane region" description="Helical" evidence="7">
    <location>
        <begin position="707"/>
        <end position="728"/>
    </location>
</feature>
<dbReference type="GeneID" id="114453377"/>
<dbReference type="InParanoid" id="A0A6P7KHL2"/>
<keyword evidence="4 7" id="KW-1133">Transmembrane helix</keyword>
<keyword evidence="3 7" id="KW-0812">Transmembrane</keyword>
<dbReference type="Gene3D" id="1.20.1640.10">
    <property type="entry name" value="Multidrug efflux transporter AcrB transmembrane domain"/>
    <property type="match status" value="2"/>
</dbReference>
<feature type="transmembrane region" description="Helical" evidence="7">
    <location>
        <begin position="289"/>
        <end position="313"/>
    </location>
</feature>
<feature type="transmembrane region" description="Helical" evidence="7">
    <location>
        <begin position="260"/>
        <end position="277"/>
    </location>
</feature>
<evidence type="ECO:0000256" key="2">
    <source>
        <dbReference type="ARBA" id="ARBA00005585"/>
    </source>
</evidence>
<sequence>MGCRRTDCLSKPLSGLFEKLGFAVGSSPLYFFVIPIVLSAALGGGFVFLKDREDNDLERQFTPRKGPSKVTRAFVQKNFPYDASMFSEDRQYDRGNFASLIAVSTGSCNILENPSFEDVIRLNDKILNITLDNGTLGFKDLCAKVNGECFSNVILEIISSNETHRANITYPKHTHRSSSVFLGSVLGGVLTDASGSVRSAQAIKLVYYLENQESSAEAATLWLREFKELLSDEAHSKHIDVSYYTSKSKQEEIDSHTTDGFPLFLITYACAITFSVISCMRLDSVRNKVWVAVFGVLSSGLAVLSSFGLLLYIGVPFVITVANSPFLILGIGLNNMFILVSDWQHTHVNDPVPKRMAHTYKEAIMSITITALTDVLKFFIGVMSDFPSVQSFCLYTSTSIIFCYIYTITFFGALLALNGRREASNRHWFTCMKLPTEAADHRSDIYNICCVGGDYDKNTGAERSLKSNFFKNYYGPFLMQTWVKAVVIILYVAYLGTSIYGCFQVQQGIELYDLAADDSHVTKFNKKYRQYFSEYGPSVMVIVSEPFPYWDKMHREELQMCLGEFKALDFVDEDVYSSWLDSYMLYGQGRHLNLEDKGVFLRNLSDFFELFPLFRQDVNITGDDIYASRFFIQTINITDAKTELYMLDGLKSTAGKCRASSLLVYNQDFIFYDQYDVVVKSTIKNVGVITAVMLVVSLLLIPDLFCSLWVTCSIGSVTAGVTGFMALWDITLDSISMIIFTVCIGFTVDFSAHMSYAFVTSKKLRSNDKAVEALSNLGYPIFQGALSTILGVSVLATSEFHTFRTFFKIFFLVVFIGMVHGLCFIPVTLTMFTCPSEEDKEDREEATKSSRL</sequence>
<evidence type="ECO:0000313" key="9">
    <source>
        <dbReference type="Proteomes" id="UP000515145"/>
    </source>
</evidence>
<dbReference type="GO" id="GO:0016020">
    <property type="term" value="C:membrane"/>
    <property type="evidence" value="ECO:0007669"/>
    <property type="project" value="UniProtKB-SubCell"/>
</dbReference>
<dbReference type="Pfam" id="PF02460">
    <property type="entry name" value="Patched"/>
    <property type="match status" value="1"/>
</dbReference>
<dbReference type="InterPro" id="IPR000731">
    <property type="entry name" value="SSD"/>
</dbReference>
<evidence type="ECO:0000256" key="4">
    <source>
        <dbReference type="ARBA" id="ARBA00022989"/>
    </source>
</evidence>
<name>A0A6P7KHL2_9TELE</name>
<dbReference type="InterPro" id="IPR051697">
    <property type="entry name" value="Patched_domain-protein"/>
</dbReference>
<evidence type="ECO:0000256" key="7">
    <source>
        <dbReference type="SAM" id="Phobius"/>
    </source>
</evidence>
<evidence type="ECO:0000256" key="6">
    <source>
        <dbReference type="ARBA" id="ARBA00023180"/>
    </source>
</evidence>
<dbReference type="Proteomes" id="UP000515145">
    <property type="component" value="Chromosome 20"/>
</dbReference>
<keyword evidence="6" id="KW-0325">Glycoprotein</keyword>
<evidence type="ECO:0000313" key="10">
    <source>
        <dbReference type="RefSeq" id="XP_028289049.1"/>
    </source>
</evidence>
<dbReference type="SUPFAM" id="SSF82866">
    <property type="entry name" value="Multidrug efflux transporter AcrB transmembrane domain"/>
    <property type="match status" value="2"/>
</dbReference>
<evidence type="ECO:0000256" key="3">
    <source>
        <dbReference type="ARBA" id="ARBA00022692"/>
    </source>
</evidence>
<feature type="domain" description="SSD" evidence="8">
    <location>
        <begin position="260"/>
        <end position="417"/>
    </location>
</feature>
<feature type="transmembrane region" description="Helical" evidence="7">
    <location>
        <begin position="735"/>
        <end position="759"/>
    </location>
</feature>
<feature type="transmembrane region" description="Helical" evidence="7">
    <location>
        <begin position="779"/>
        <end position="797"/>
    </location>
</feature>
<dbReference type="OrthoDB" id="6510177at2759"/>
<feature type="transmembrane region" description="Helical" evidence="7">
    <location>
        <begin position="325"/>
        <end position="343"/>
    </location>
</feature>
<dbReference type="PANTHER" id="PTHR10796:SF60">
    <property type="entry name" value="PATCHED DOMAIN-CONTAINING PROTEIN 3"/>
    <property type="match status" value="1"/>
</dbReference>